<organism evidence="4 5">
    <name type="scientific">Panagrolaimus superbus</name>
    <dbReference type="NCBI Taxonomy" id="310955"/>
    <lineage>
        <taxon>Eukaryota</taxon>
        <taxon>Metazoa</taxon>
        <taxon>Ecdysozoa</taxon>
        <taxon>Nematoda</taxon>
        <taxon>Chromadorea</taxon>
        <taxon>Rhabditida</taxon>
        <taxon>Tylenchina</taxon>
        <taxon>Panagrolaimomorpha</taxon>
        <taxon>Panagrolaimoidea</taxon>
        <taxon>Panagrolaimidae</taxon>
        <taxon>Panagrolaimus</taxon>
    </lineage>
</organism>
<dbReference type="WBParaSite" id="PSU_v2.g3191.t1">
    <property type="protein sequence ID" value="PSU_v2.g3191.t1"/>
    <property type="gene ID" value="PSU_v2.g3191"/>
</dbReference>
<feature type="domain" description="CCAAT-binding factor" evidence="3">
    <location>
        <begin position="209"/>
        <end position="358"/>
    </location>
</feature>
<dbReference type="Pfam" id="PF03914">
    <property type="entry name" value="CBF"/>
    <property type="match status" value="1"/>
</dbReference>
<dbReference type="InterPro" id="IPR005612">
    <property type="entry name" value="CCAAT-binding_factor"/>
</dbReference>
<proteinExistence type="inferred from homology"/>
<dbReference type="GO" id="GO:0003682">
    <property type="term" value="F:chromatin binding"/>
    <property type="evidence" value="ECO:0007669"/>
    <property type="project" value="TreeGrafter"/>
</dbReference>
<dbReference type="InterPro" id="IPR016903">
    <property type="entry name" value="Nucleolar_cplx-assoc_3"/>
</dbReference>
<protein>
    <submittedName>
        <fullName evidence="5">CCAAT-binding factor domain-containing protein</fullName>
    </submittedName>
</protein>
<evidence type="ECO:0000259" key="3">
    <source>
        <dbReference type="Pfam" id="PF03914"/>
    </source>
</evidence>
<comment type="similarity">
    <text evidence="1">Belongs to the CBF/MAK21 family.</text>
</comment>
<reference evidence="5" key="1">
    <citation type="submission" date="2022-11" db="UniProtKB">
        <authorList>
            <consortium name="WormBaseParasite"/>
        </authorList>
    </citation>
    <scope>IDENTIFICATION</scope>
</reference>
<dbReference type="PANTHER" id="PTHR14428:SF5">
    <property type="entry name" value="NUCLEOLAR COMPLEX PROTEIN 3 HOMOLOG"/>
    <property type="match status" value="1"/>
</dbReference>
<evidence type="ECO:0000256" key="1">
    <source>
        <dbReference type="ARBA" id="ARBA00007797"/>
    </source>
</evidence>
<dbReference type="GO" id="GO:0005730">
    <property type="term" value="C:nucleolus"/>
    <property type="evidence" value="ECO:0007669"/>
    <property type="project" value="TreeGrafter"/>
</dbReference>
<sequence length="439" mass="50297">MSQLLNKLSHFNYATNIVSYLARLATSTYHPVVLEACAGLSQLFKEDIVFRMSLHAVKTIAALVNQKSCYVTPNLFETFLSLKIKEVDKEDRDKEKHHLKVRRSQILKERKSKSAKKFQHQVQQLEHDLKKIQAAESLATKKKYATETMKHVFATYFRVMKRMPTTKLLEPVLAGLSKFAHLINIEFFDDLILCLEEIVEMQHLRVTDSLHCIKTIFIILSGEGQAINIDPFRFYKSMYSLLPSIPFQKDPILQQQEVEIIVECIDIMLNKRKKQVSIGRVAAFVKRLLAISFLLTTKQCVAIVACVRSIFLHHQRLKSLIEDDSDAVTNGIFRPDVLDPDTCNALSSSALPEFNKLIKYPDRVVQIFADNILSGLPSTGEKRLPAEWMTIIPKDWLYSEIVKHDRPTPFFESITKAAKKKKLSLTSKNLCSTVNDWLS</sequence>
<evidence type="ECO:0000313" key="5">
    <source>
        <dbReference type="WBParaSite" id="PSU_v2.g3191.t1"/>
    </source>
</evidence>
<dbReference type="PANTHER" id="PTHR14428">
    <property type="entry name" value="NUCLEOLAR COMPLEX PROTEIN 3"/>
    <property type="match status" value="1"/>
</dbReference>
<evidence type="ECO:0000313" key="4">
    <source>
        <dbReference type="Proteomes" id="UP000887577"/>
    </source>
</evidence>
<feature type="coiled-coil region" evidence="2">
    <location>
        <begin position="108"/>
        <end position="135"/>
    </location>
</feature>
<name>A0A914YU57_9BILA</name>
<keyword evidence="2" id="KW-0175">Coiled coil</keyword>
<accession>A0A914YU57</accession>
<dbReference type="Proteomes" id="UP000887577">
    <property type="component" value="Unplaced"/>
</dbReference>
<evidence type="ECO:0000256" key="2">
    <source>
        <dbReference type="SAM" id="Coils"/>
    </source>
</evidence>
<keyword evidence="4" id="KW-1185">Reference proteome</keyword>
<dbReference type="GO" id="GO:0006270">
    <property type="term" value="P:DNA replication initiation"/>
    <property type="evidence" value="ECO:0007669"/>
    <property type="project" value="TreeGrafter"/>
</dbReference>
<dbReference type="AlphaFoldDB" id="A0A914YU57"/>